<evidence type="ECO:0000313" key="1">
    <source>
        <dbReference type="EMBL" id="EKG10228.1"/>
    </source>
</evidence>
<dbReference type="InParanoid" id="K2R7F1"/>
<dbReference type="Proteomes" id="UP000007129">
    <property type="component" value="Unassembled WGS sequence"/>
</dbReference>
<organism evidence="1 2">
    <name type="scientific">Macrophomina phaseolina (strain MS6)</name>
    <name type="common">Charcoal rot fungus</name>
    <dbReference type="NCBI Taxonomy" id="1126212"/>
    <lineage>
        <taxon>Eukaryota</taxon>
        <taxon>Fungi</taxon>
        <taxon>Dikarya</taxon>
        <taxon>Ascomycota</taxon>
        <taxon>Pezizomycotina</taxon>
        <taxon>Dothideomycetes</taxon>
        <taxon>Dothideomycetes incertae sedis</taxon>
        <taxon>Botryosphaeriales</taxon>
        <taxon>Botryosphaeriaceae</taxon>
        <taxon>Macrophomina</taxon>
    </lineage>
</organism>
<proteinExistence type="predicted"/>
<dbReference type="HOGENOM" id="CLU_1570935_0_0_1"/>
<reference evidence="1 2" key="1">
    <citation type="journal article" date="2012" name="BMC Genomics">
        <title>Tools to kill: Genome of one of the most destructive plant pathogenic fungi Macrophomina phaseolina.</title>
        <authorList>
            <person name="Islam M.S."/>
            <person name="Haque M.S."/>
            <person name="Islam M.M."/>
            <person name="Emdad E.M."/>
            <person name="Halim A."/>
            <person name="Hossen Q.M.M."/>
            <person name="Hossain M.Z."/>
            <person name="Ahmed B."/>
            <person name="Rahim S."/>
            <person name="Rahman M.S."/>
            <person name="Alam M.M."/>
            <person name="Hou S."/>
            <person name="Wan X."/>
            <person name="Saito J.A."/>
            <person name="Alam M."/>
        </authorList>
    </citation>
    <scope>NUCLEOTIDE SEQUENCE [LARGE SCALE GENOMIC DNA]</scope>
    <source>
        <strain evidence="1 2">MS6</strain>
    </source>
</reference>
<name>K2R7F1_MACPH</name>
<accession>K2R7F1</accession>
<sequence>MEAEETLPFAAIYSARLRFVAFSCIGLHWRRSLLFFFDVQHHTGLIRKLNILEIYRIFQFYCATTFMQILRKYDFILCMCSHMALPVSNAGGAFEGFYLDLAFIKHRHRALLAFSYRSLPRKLECHASSTIRRSEKRDPLLQNHILNTRGVQNHPYGYKYLEKEVAFTSI</sequence>
<protein>
    <submittedName>
        <fullName evidence="1">Uncharacterized protein</fullName>
    </submittedName>
</protein>
<dbReference type="VEuPathDB" id="FungiDB:MPH_12678"/>
<dbReference type="EMBL" id="AHHD01000525">
    <property type="protein sequence ID" value="EKG10228.1"/>
    <property type="molecule type" value="Genomic_DNA"/>
</dbReference>
<evidence type="ECO:0000313" key="2">
    <source>
        <dbReference type="Proteomes" id="UP000007129"/>
    </source>
</evidence>
<dbReference type="AlphaFoldDB" id="K2R7F1"/>
<comment type="caution">
    <text evidence="1">The sequence shown here is derived from an EMBL/GenBank/DDBJ whole genome shotgun (WGS) entry which is preliminary data.</text>
</comment>
<gene>
    <name evidence="1" type="ORF">MPH_12678</name>
</gene>